<dbReference type="GO" id="GO:0003824">
    <property type="term" value="F:catalytic activity"/>
    <property type="evidence" value="ECO:0007669"/>
    <property type="project" value="InterPro"/>
</dbReference>
<dbReference type="Pfam" id="PF00300">
    <property type="entry name" value="His_Phos_1"/>
    <property type="match status" value="1"/>
</dbReference>
<name>A0A0W0CE94_CANGB</name>
<dbReference type="InterPro" id="IPR013078">
    <property type="entry name" value="His_Pase_superF_clade-1"/>
</dbReference>
<dbReference type="InterPro" id="IPR001345">
    <property type="entry name" value="PG/BPGM_mutase_AS"/>
</dbReference>
<dbReference type="AlphaFoldDB" id="A0A0W0CE94"/>
<dbReference type="Proteomes" id="UP000054886">
    <property type="component" value="Unassembled WGS sequence"/>
</dbReference>
<dbReference type="PANTHER" id="PTHR46192">
    <property type="entry name" value="BROAD-RANGE ACID PHOSPHATASE DET1"/>
    <property type="match status" value="1"/>
</dbReference>
<dbReference type="Gene3D" id="3.40.50.1240">
    <property type="entry name" value="Phosphoglycerate mutase-like"/>
    <property type="match status" value="1"/>
</dbReference>
<dbReference type="EMBL" id="LLZZ01000156">
    <property type="protein sequence ID" value="KTA97834.1"/>
    <property type="molecule type" value="Genomic_DNA"/>
</dbReference>
<comment type="caution">
    <text evidence="1">The sequence shown here is derived from an EMBL/GenBank/DDBJ whole genome shotgun (WGS) entry which is preliminary data.</text>
</comment>
<organism evidence="1 2">
    <name type="scientific">Candida glabrata</name>
    <name type="common">Yeast</name>
    <name type="synonym">Torulopsis glabrata</name>
    <dbReference type="NCBI Taxonomy" id="5478"/>
    <lineage>
        <taxon>Eukaryota</taxon>
        <taxon>Fungi</taxon>
        <taxon>Dikarya</taxon>
        <taxon>Ascomycota</taxon>
        <taxon>Saccharomycotina</taxon>
        <taxon>Saccharomycetes</taxon>
        <taxon>Saccharomycetales</taxon>
        <taxon>Saccharomycetaceae</taxon>
        <taxon>Nakaseomyces</taxon>
    </lineage>
</organism>
<dbReference type="VEuPathDB" id="FungiDB:GWK60_E03861"/>
<accession>A0A0W0CE94</accession>
<dbReference type="VEuPathDB" id="FungiDB:B1J91_E04158g"/>
<evidence type="ECO:0000313" key="2">
    <source>
        <dbReference type="Proteomes" id="UP000054886"/>
    </source>
</evidence>
<sequence>MHNCTCTCHAECSKPLKKPRLIILVRHGESESNRDKGVNEKIPNHLIPLTSRGWSEARNAGVELLKLLNMDGNCKSVIESLSQKYRVEDDRRNMLKTSECNNMKKKIDRSIVFYTSPYRRTKETLKGILEIIDDFNEISAEIKLTEDEKYEPCSKKKHAIWPNNMMIPVGEYENNTHTALKHKDTCCYLRYKVKDDPRIREQDFGNYQNVSSMNDVMEERKNYGHFFYRFPQGESAADVYDRVASFQESLFRKFERRTEANHRDVVVLVTHGIFARIFLMKWFRWTYEEYESFINVPNGCLIVMELDEATDRYVLKTELPKWTTNTA</sequence>
<dbReference type="SUPFAM" id="SSF53254">
    <property type="entry name" value="Phosphoglycerate mutase-like"/>
    <property type="match status" value="1"/>
</dbReference>
<dbReference type="VEuPathDB" id="FungiDB:CAGL0E04158g"/>
<dbReference type="OrthoDB" id="10261749at2759"/>
<dbReference type="InterPro" id="IPR029033">
    <property type="entry name" value="His_PPase_superfam"/>
</dbReference>
<reference evidence="1 2" key="1">
    <citation type="submission" date="2015-10" db="EMBL/GenBank/DDBJ databases">
        <title>Draft genomes sequences of Candida glabrata isolates 1A, 1B, 2A, 2B, 3A and 3B.</title>
        <authorList>
            <person name="Haavelsrud O.E."/>
            <person name="Gaustad P."/>
        </authorList>
    </citation>
    <scope>NUCLEOTIDE SEQUENCE [LARGE SCALE GENOMIC DNA]</scope>
    <source>
        <strain evidence="1">910700640</strain>
    </source>
</reference>
<dbReference type="InterPro" id="IPR052765">
    <property type="entry name" value="PGM-Related"/>
</dbReference>
<dbReference type="PROSITE" id="PS00175">
    <property type="entry name" value="PG_MUTASE"/>
    <property type="match status" value="1"/>
</dbReference>
<dbReference type="VEuPathDB" id="FungiDB:GVI51_E03883"/>
<proteinExistence type="predicted"/>
<gene>
    <name evidence="1" type="ORF">AO440_000995</name>
</gene>
<dbReference type="SMART" id="SM00855">
    <property type="entry name" value="PGAM"/>
    <property type="match status" value="1"/>
</dbReference>
<dbReference type="CDD" id="cd07067">
    <property type="entry name" value="HP_PGM_like"/>
    <property type="match status" value="1"/>
</dbReference>
<protein>
    <submittedName>
        <fullName evidence="1">Broad-range acid phosphatase DET1</fullName>
    </submittedName>
</protein>
<dbReference type="OMA" id="YSVTPDY"/>
<dbReference type="PhylomeDB" id="A0A0W0CE94"/>
<evidence type="ECO:0000313" key="1">
    <source>
        <dbReference type="EMBL" id="KTA97834.1"/>
    </source>
</evidence>